<accession>A0A135YVT2</accession>
<reference evidence="2 4" key="1">
    <citation type="submission" date="2016-02" db="EMBL/GenBank/DDBJ databases">
        <authorList>
            <person name="Wen L."/>
            <person name="He K."/>
            <person name="Yang H."/>
        </authorList>
    </citation>
    <scope>NUCLEOTIDE SEQUENCE [LARGE SCALE GENOMIC DNA]</scope>
    <source>
        <strain evidence="2 4">MJR8628A</strain>
    </source>
</reference>
<keyword evidence="1" id="KW-1133">Transmembrane helix</keyword>
<dbReference type="STRING" id="1261.HMPREF3195_00670"/>
<proteinExistence type="predicted"/>
<keyword evidence="1" id="KW-0472">Membrane</keyword>
<evidence type="ECO:0000313" key="4">
    <source>
        <dbReference type="Proteomes" id="UP000070326"/>
    </source>
</evidence>
<dbReference type="GO" id="GO:0016020">
    <property type="term" value="C:membrane"/>
    <property type="evidence" value="ECO:0007669"/>
    <property type="project" value="InterPro"/>
</dbReference>
<dbReference type="InterPro" id="IPR003425">
    <property type="entry name" value="CCB3/YggT"/>
</dbReference>
<dbReference type="PATRIC" id="fig|1261.3.peg.646"/>
<organism evidence="2 4">
    <name type="scientific">Peptostreptococcus anaerobius</name>
    <dbReference type="NCBI Taxonomy" id="1261"/>
    <lineage>
        <taxon>Bacteria</taxon>
        <taxon>Bacillati</taxon>
        <taxon>Bacillota</taxon>
        <taxon>Clostridia</taxon>
        <taxon>Peptostreptococcales</taxon>
        <taxon>Peptostreptococcaceae</taxon>
        <taxon>Peptostreptococcus</taxon>
    </lineage>
</organism>
<keyword evidence="1" id="KW-0812">Transmembrane</keyword>
<protein>
    <submittedName>
        <fullName evidence="2 3">YGGT family</fullName>
    </submittedName>
</protein>
<dbReference type="RefSeq" id="WP_002844826.1">
    <property type="nucleotide sequence ID" value="NZ_CAMPYD010000001.1"/>
</dbReference>
<reference evidence="3 5" key="2">
    <citation type="submission" date="2018-06" db="EMBL/GenBank/DDBJ databases">
        <authorList>
            <consortium name="Pathogen Informatics"/>
            <person name="Doyle S."/>
        </authorList>
    </citation>
    <scope>NUCLEOTIDE SEQUENCE [LARGE SCALE GENOMIC DNA]</scope>
    <source>
        <strain evidence="3 5">NCTC11460</strain>
    </source>
</reference>
<evidence type="ECO:0000313" key="5">
    <source>
        <dbReference type="Proteomes" id="UP000255101"/>
    </source>
</evidence>
<feature type="transmembrane region" description="Helical" evidence="1">
    <location>
        <begin position="7"/>
        <end position="28"/>
    </location>
</feature>
<evidence type="ECO:0000313" key="3">
    <source>
        <dbReference type="EMBL" id="SUB60871.1"/>
    </source>
</evidence>
<dbReference type="Pfam" id="PF02325">
    <property type="entry name" value="CCB3_YggT"/>
    <property type="match status" value="1"/>
</dbReference>
<dbReference type="Proteomes" id="UP000070326">
    <property type="component" value="Unassembled WGS sequence"/>
</dbReference>
<dbReference type="EMBL" id="LSQZ01000021">
    <property type="protein sequence ID" value="KXI13509.1"/>
    <property type="molecule type" value="Genomic_DNA"/>
</dbReference>
<dbReference type="eggNOG" id="COG0762">
    <property type="taxonomic scope" value="Bacteria"/>
</dbReference>
<dbReference type="EMBL" id="UGTB01000004">
    <property type="protein sequence ID" value="SUB60871.1"/>
    <property type="molecule type" value="Genomic_DNA"/>
</dbReference>
<evidence type="ECO:0000256" key="1">
    <source>
        <dbReference type="SAM" id="Phobius"/>
    </source>
</evidence>
<name>A0A135YVT2_9FIRM</name>
<feature type="transmembrane region" description="Helical" evidence="1">
    <location>
        <begin position="58"/>
        <end position="77"/>
    </location>
</feature>
<dbReference type="Proteomes" id="UP000255101">
    <property type="component" value="Unassembled WGS sequence"/>
</dbReference>
<dbReference type="GeneID" id="79842703"/>
<gene>
    <name evidence="2" type="ORF">HMPREF3195_00670</name>
    <name evidence="3" type="ORF">NCTC11460_00785</name>
</gene>
<evidence type="ECO:0000313" key="2">
    <source>
        <dbReference type="EMBL" id="KXI13509.1"/>
    </source>
</evidence>
<dbReference type="AlphaFoldDB" id="A0A135YVT2"/>
<sequence length="85" mass="9850">METIKIALVYLMEFISWAIIIKALLSWFPGSIGYKLYGFLEDITSPVEEPIRRVISRFNTGTIDFTPLVAILLLGFIKRMIYMFL</sequence>